<dbReference type="Pfam" id="PF19891">
    <property type="entry name" value="DUF6364"/>
    <property type="match status" value="1"/>
</dbReference>
<sequence>MTVKLNLTINESVARRIKSYASRKNTSVSRIVEEQLEQVLKSEKKDDSFRKFLDKYAGSIKGGTNYDEAKDEYLKKKYGL</sequence>
<protein>
    <recommendedName>
        <fullName evidence="3">Ribbon-helix-helix protein CopG domain-containing protein</fullName>
    </recommendedName>
</protein>
<evidence type="ECO:0000313" key="2">
    <source>
        <dbReference type="Proteomes" id="UP000267223"/>
    </source>
</evidence>
<organism evidence="1 2">
    <name type="scientific">Hanamia caeni</name>
    <dbReference type="NCBI Taxonomy" id="2294116"/>
    <lineage>
        <taxon>Bacteria</taxon>
        <taxon>Pseudomonadati</taxon>
        <taxon>Bacteroidota</taxon>
        <taxon>Chitinophagia</taxon>
        <taxon>Chitinophagales</taxon>
        <taxon>Chitinophagaceae</taxon>
        <taxon>Hanamia</taxon>
    </lineage>
</organism>
<proteinExistence type="predicted"/>
<dbReference type="SUPFAM" id="SSF47598">
    <property type="entry name" value="Ribbon-helix-helix"/>
    <property type="match status" value="1"/>
</dbReference>
<dbReference type="RefSeq" id="WP_123121592.1">
    <property type="nucleotide sequence ID" value="NZ_RJJR01000013.1"/>
</dbReference>
<dbReference type="AlphaFoldDB" id="A0A3M9NB94"/>
<reference evidence="1 2" key="1">
    <citation type="submission" date="2018-11" db="EMBL/GenBank/DDBJ databases">
        <title>Draft genome sequence of Ferruginibacter sp. BO-59.</title>
        <authorList>
            <person name="Im W.T."/>
        </authorList>
    </citation>
    <scope>NUCLEOTIDE SEQUENCE [LARGE SCALE GENOMIC DNA]</scope>
    <source>
        <strain evidence="1 2">BO-59</strain>
    </source>
</reference>
<accession>A0A3M9NB94</accession>
<dbReference type="InterPro" id="IPR045944">
    <property type="entry name" value="DUF6364"/>
</dbReference>
<evidence type="ECO:0000313" key="1">
    <source>
        <dbReference type="EMBL" id="RNI34533.1"/>
    </source>
</evidence>
<dbReference type="OrthoDB" id="678344at2"/>
<dbReference type="GO" id="GO:0006355">
    <property type="term" value="P:regulation of DNA-templated transcription"/>
    <property type="evidence" value="ECO:0007669"/>
    <property type="project" value="InterPro"/>
</dbReference>
<name>A0A3M9NB94_9BACT</name>
<gene>
    <name evidence="1" type="ORF">EFY79_15255</name>
</gene>
<dbReference type="InterPro" id="IPR010985">
    <property type="entry name" value="Ribbon_hlx_hlx"/>
</dbReference>
<dbReference type="EMBL" id="RJJR01000013">
    <property type="protein sequence ID" value="RNI34533.1"/>
    <property type="molecule type" value="Genomic_DNA"/>
</dbReference>
<evidence type="ECO:0008006" key="3">
    <source>
        <dbReference type="Google" id="ProtNLM"/>
    </source>
</evidence>
<keyword evidence="2" id="KW-1185">Reference proteome</keyword>
<comment type="caution">
    <text evidence="1">The sequence shown here is derived from an EMBL/GenBank/DDBJ whole genome shotgun (WGS) entry which is preliminary data.</text>
</comment>
<dbReference type="Proteomes" id="UP000267223">
    <property type="component" value="Unassembled WGS sequence"/>
</dbReference>